<dbReference type="RefSeq" id="WP_115073122.1">
    <property type="nucleotide sequence ID" value="NZ_UGHE01000002.1"/>
</dbReference>
<evidence type="ECO:0000313" key="2">
    <source>
        <dbReference type="Proteomes" id="UP000254496"/>
    </source>
</evidence>
<reference evidence="1 2" key="1">
    <citation type="submission" date="2018-06" db="EMBL/GenBank/DDBJ databases">
        <authorList>
            <consortium name="Pathogen Informatics"/>
            <person name="Doyle S."/>
        </authorList>
    </citation>
    <scope>NUCLEOTIDE SEQUENCE [LARGE SCALE GENOMIC DNA]</scope>
    <source>
        <strain evidence="1 2">NCTC8540</strain>
    </source>
</reference>
<dbReference type="Proteomes" id="UP000254496">
    <property type="component" value="Unassembled WGS sequence"/>
</dbReference>
<sequence>MAYADLLIWQYRHKPKALSTCQLIERVLTQGFIDLYHLQNVLNIDQATGHQLDLVGKHVGQFRVINGYQLRKFFGFRGSPHTLSFGKQRKGGGEWYRKRDPLSDSVRLSDEDYRFLIKCRILKNYQTGTLDNIIEACHFIFGNESIVIDNYNMTVTVQIPRKHITQFKQFAVDHLDILPHQAGVKIHYEIQ</sequence>
<dbReference type="EMBL" id="UGHJ01000001">
    <property type="protein sequence ID" value="STO68916.1"/>
    <property type="molecule type" value="Genomic_DNA"/>
</dbReference>
<gene>
    <name evidence="1" type="ORF">NCTC8540_01434</name>
</gene>
<protein>
    <submittedName>
        <fullName evidence="1">Protein of uncharacterized function (DUF2612)</fullName>
    </submittedName>
</protein>
<dbReference type="Pfam" id="PF11041">
    <property type="entry name" value="Phage_Wedge1"/>
    <property type="match status" value="1"/>
</dbReference>
<proteinExistence type="predicted"/>
<accession>A0AB38H987</accession>
<evidence type="ECO:0000313" key="1">
    <source>
        <dbReference type="EMBL" id="STO68916.1"/>
    </source>
</evidence>
<name>A0AB38H987_9PAST</name>
<organism evidence="1 2">
    <name type="scientific">Canicola haemoglobinophilus</name>
    <dbReference type="NCBI Taxonomy" id="733"/>
    <lineage>
        <taxon>Bacteria</taxon>
        <taxon>Pseudomonadati</taxon>
        <taxon>Pseudomonadota</taxon>
        <taxon>Gammaproteobacteria</taxon>
        <taxon>Pasteurellales</taxon>
        <taxon>Pasteurellaceae</taxon>
        <taxon>Canicola</taxon>
    </lineage>
</organism>
<dbReference type="AlphaFoldDB" id="A0AB38H987"/>
<comment type="caution">
    <text evidence="1">The sequence shown here is derived from an EMBL/GenBank/DDBJ whole genome shotgun (WGS) entry which is preliminary data.</text>
</comment>
<dbReference type="InterPro" id="IPR021283">
    <property type="entry name" value="Phage_Wedge1"/>
</dbReference>